<dbReference type="EMBL" id="CADCXU010011010">
    <property type="protein sequence ID" value="CAB0001506.1"/>
    <property type="molecule type" value="Genomic_DNA"/>
</dbReference>
<organism evidence="1 2">
    <name type="scientific">Nesidiocoris tenuis</name>
    <dbReference type="NCBI Taxonomy" id="355587"/>
    <lineage>
        <taxon>Eukaryota</taxon>
        <taxon>Metazoa</taxon>
        <taxon>Ecdysozoa</taxon>
        <taxon>Arthropoda</taxon>
        <taxon>Hexapoda</taxon>
        <taxon>Insecta</taxon>
        <taxon>Pterygota</taxon>
        <taxon>Neoptera</taxon>
        <taxon>Paraneoptera</taxon>
        <taxon>Hemiptera</taxon>
        <taxon>Heteroptera</taxon>
        <taxon>Panheteroptera</taxon>
        <taxon>Cimicomorpha</taxon>
        <taxon>Miridae</taxon>
        <taxon>Dicyphina</taxon>
        <taxon>Nesidiocoris</taxon>
    </lineage>
</organism>
<dbReference type="Proteomes" id="UP000479000">
    <property type="component" value="Unassembled WGS sequence"/>
</dbReference>
<gene>
    <name evidence="1" type="ORF">NTEN_LOCUS7293</name>
</gene>
<reference evidence="1 2" key="1">
    <citation type="submission" date="2020-02" db="EMBL/GenBank/DDBJ databases">
        <authorList>
            <person name="Ferguson B K."/>
        </authorList>
    </citation>
    <scope>NUCLEOTIDE SEQUENCE [LARGE SCALE GENOMIC DNA]</scope>
</reference>
<protein>
    <submittedName>
        <fullName evidence="1">Uncharacterized protein</fullName>
    </submittedName>
</protein>
<dbReference type="AlphaFoldDB" id="A0A6H5GDT7"/>
<keyword evidence="2" id="KW-1185">Reference proteome</keyword>
<feature type="non-terminal residue" evidence="1">
    <location>
        <position position="55"/>
    </location>
</feature>
<evidence type="ECO:0000313" key="1">
    <source>
        <dbReference type="EMBL" id="CAB0001506.1"/>
    </source>
</evidence>
<sequence length="55" mass="6257">MYLPTKRELLIHGNTAGLFSSSDPAMWAEYCCIFVVQGQRDLWVAVLGRPQIWST</sequence>
<evidence type="ECO:0000313" key="2">
    <source>
        <dbReference type="Proteomes" id="UP000479000"/>
    </source>
</evidence>
<proteinExistence type="predicted"/>
<name>A0A6H5GDT7_9HEMI</name>
<accession>A0A6H5GDT7</accession>